<keyword evidence="2" id="KW-0812">Transmembrane</keyword>
<dbReference type="AlphaFoldDB" id="A0A837DFI3"/>
<evidence type="ECO:0000313" key="4">
    <source>
        <dbReference type="Proteomes" id="UP000030848"/>
    </source>
</evidence>
<feature type="transmembrane region" description="Helical" evidence="2">
    <location>
        <begin position="474"/>
        <end position="493"/>
    </location>
</feature>
<feature type="transmembrane region" description="Helical" evidence="2">
    <location>
        <begin position="409"/>
        <end position="430"/>
    </location>
</feature>
<evidence type="ECO:0000256" key="1">
    <source>
        <dbReference type="SAM" id="MobiDB-lite"/>
    </source>
</evidence>
<keyword evidence="2" id="KW-1133">Transmembrane helix</keyword>
<feature type="transmembrane region" description="Helical" evidence="2">
    <location>
        <begin position="170"/>
        <end position="192"/>
    </location>
</feature>
<dbReference type="EMBL" id="JRZE01000001">
    <property type="protein sequence ID" value="KHF46052.1"/>
    <property type="molecule type" value="Genomic_DNA"/>
</dbReference>
<sequence length="790" mass="82958">MPLPGPDTHVVELRVPGLIGTDDDNLLDATGTVDVAGDGVGRVIRPCDRLRRPAPGPVLQIPGRSVPRTLEGYLWNRMTSGGAAKAAWALLFPFSLANVAQWMLPPESNSSRLSAPLSAVCRSLLRVAALLLTMLLIGQLAVVTLDLVAAQCLSPRTECLPEAPSWLRNAGVRTAVGVLPLLAVVGVLFAVASTSWDVRTDRLRERRPDLPGGTLVDDERETTTLRCLHTVSALATVALAVLGGPRTPPDHTVETVAWVLSLALLGFAVGAAAFRTHRLLGPVPRSVLLGLASVLVGVASIAGTPLSTRSTETATTGAGATVELIAAALLGVCVVFALLLIPAAVTARRAWAALPHRLRPWAGGWAAAPTLALAGLLGGGFGAGLAIAARHALDSEELSLPHGYTLITLLWGAGLAFAALVAASVLTIAVPLRRLRRGIPEVLQLMDTREADLDTAADAWTRAAWERKNLHRTVLTVVSAMSVGAAVLVVMRIATTEIPAVLQPLSTVGVVALGVLAVALLRAVYTAATGTQRVRHLAAFADLVCFWPRAAHPVVPPSYALKVIPELAERSKEHLREPGCRVVLAGYHVGGLLALMTVGRLTTELSDAELERLGLLTAGMPLQWGYQRAFPGVFGHDALVRLYGALGGRWRGLCRGTDTFGGGATTWRHRVEDGELVGVGYLPEGGVGPLGTAEQGPHGALVLGGDHWLPDPMPKPVSGRRWAPGVRKHTDYLADPEWDRAVAYAAGLEKPSPTIPEPSHPVGPTSDLKDVPGEPRNGSGRVTGSSLQSP</sequence>
<feature type="transmembrane region" description="Helical" evidence="2">
    <location>
        <begin position="505"/>
        <end position="525"/>
    </location>
</feature>
<feature type="transmembrane region" description="Helical" evidence="2">
    <location>
        <begin position="324"/>
        <end position="345"/>
    </location>
</feature>
<feature type="transmembrane region" description="Helical" evidence="2">
    <location>
        <begin position="124"/>
        <end position="149"/>
    </location>
</feature>
<gene>
    <name evidence="3" type="ORF">MINT15_03530</name>
</gene>
<comment type="caution">
    <text evidence="3">The sequence shown here is derived from an EMBL/GenBank/DDBJ whole genome shotgun (WGS) entry which is preliminary data.</text>
</comment>
<keyword evidence="2" id="KW-0472">Membrane</keyword>
<feature type="compositionally biased region" description="Polar residues" evidence="1">
    <location>
        <begin position="780"/>
        <end position="790"/>
    </location>
</feature>
<name>A0A837DFI3_9PSEU</name>
<feature type="transmembrane region" description="Helical" evidence="2">
    <location>
        <begin position="366"/>
        <end position="389"/>
    </location>
</feature>
<dbReference type="OrthoDB" id="4320047at2"/>
<accession>A0A837DFI3</accession>
<dbReference type="Proteomes" id="UP000030848">
    <property type="component" value="Unassembled WGS sequence"/>
</dbReference>
<proteinExistence type="predicted"/>
<reference evidence="3 4" key="1">
    <citation type="submission" date="2014-10" db="EMBL/GenBank/DDBJ databases">
        <title>Genome sequence of Micropolyspora internatus JCM3315.</title>
        <authorList>
            <person name="Shin S.-K."/>
            <person name="Yi H."/>
        </authorList>
    </citation>
    <scope>NUCLEOTIDE SEQUENCE [LARGE SCALE GENOMIC DNA]</scope>
    <source>
        <strain evidence="3 4">JCM 3315</strain>
    </source>
</reference>
<evidence type="ECO:0000313" key="3">
    <source>
        <dbReference type="EMBL" id="KHF46052.1"/>
    </source>
</evidence>
<feature type="transmembrane region" description="Helical" evidence="2">
    <location>
        <begin position="255"/>
        <end position="274"/>
    </location>
</feature>
<feature type="transmembrane region" description="Helical" evidence="2">
    <location>
        <begin position="286"/>
        <end position="304"/>
    </location>
</feature>
<dbReference type="RefSeq" id="WP_074988092.1">
    <property type="nucleotide sequence ID" value="NZ_FOWS01000003.1"/>
</dbReference>
<feature type="region of interest" description="Disordered" evidence="1">
    <location>
        <begin position="749"/>
        <end position="790"/>
    </location>
</feature>
<protein>
    <submittedName>
        <fullName evidence="3">Membrane protein</fullName>
    </submittedName>
</protein>
<evidence type="ECO:0000256" key="2">
    <source>
        <dbReference type="SAM" id="Phobius"/>
    </source>
</evidence>
<organism evidence="3 4">
    <name type="scientific">Saccharomonospora viridis</name>
    <dbReference type="NCBI Taxonomy" id="1852"/>
    <lineage>
        <taxon>Bacteria</taxon>
        <taxon>Bacillati</taxon>
        <taxon>Actinomycetota</taxon>
        <taxon>Actinomycetes</taxon>
        <taxon>Pseudonocardiales</taxon>
        <taxon>Pseudonocardiaceae</taxon>
        <taxon>Saccharomonospora</taxon>
    </lineage>
</organism>